<evidence type="ECO:0000256" key="5">
    <source>
        <dbReference type="ARBA" id="ARBA00022884"/>
    </source>
</evidence>
<dbReference type="EC" id="2.1.1.-" evidence="7"/>
<dbReference type="EMBL" id="CP104013">
    <property type="protein sequence ID" value="UYP46653.1"/>
    <property type="molecule type" value="Genomic_DNA"/>
</dbReference>
<proteinExistence type="predicted"/>
<dbReference type="SUPFAM" id="SSF53335">
    <property type="entry name" value="S-adenosyl-L-methionine-dependent methyltransferases"/>
    <property type="match status" value="1"/>
</dbReference>
<dbReference type="InterPro" id="IPR001737">
    <property type="entry name" value="KsgA/Erm"/>
</dbReference>
<dbReference type="NCBIfam" id="TIGR00755">
    <property type="entry name" value="ksgA"/>
    <property type="match status" value="1"/>
</dbReference>
<sequence>MPFLSKSALLGTLTTLGIRLDKSRGQCYLIDQNVVEFIVSHAQLDPENDVVIEIGPGLGTLSDYLIQQCKQVILIEFDNKIACYLREYYENKYSVAFLENPTAKDWNVIERKEKIILIHGDALKVPFFPANKIVSNIPYQISAPLIFRIIESWSYSTVNLMVQREFAERLLAPVNSKNYSRISAATGLFLNIKKVRQVPATCFYPAPRVESMLIEITAKPTLSKEKAAFQYRSDYLAFLRGIFPYKNKSIRNALTHCLKRDPHVKEKLSPLVQLISSPADYPFLSHKLRSFSPPQLFSFLLYGLTNDSQELAQLAKQFSIKE</sequence>
<evidence type="ECO:0000256" key="3">
    <source>
        <dbReference type="ARBA" id="ARBA00022679"/>
    </source>
</evidence>
<dbReference type="InterPro" id="IPR029063">
    <property type="entry name" value="SAM-dependent_MTases_sf"/>
</dbReference>
<evidence type="ECO:0000259" key="6">
    <source>
        <dbReference type="SMART" id="SM00650"/>
    </source>
</evidence>
<dbReference type="CDD" id="cd02440">
    <property type="entry name" value="AdoMet_MTases"/>
    <property type="match status" value="1"/>
</dbReference>
<evidence type="ECO:0000313" key="8">
    <source>
        <dbReference type="Proteomes" id="UP001208689"/>
    </source>
</evidence>
<dbReference type="InterPro" id="IPR011530">
    <property type="entry name" value="rRNA_adenine_dimethylase"/>
</dbReference>
<evidence type="ECO:0000256" key="2">
    <source>
        <dbReference type="ARBA" id="ARBA00022603"/>
    </source>
</evidence>
<keyword evidence="2 7" id="KW-0489">Methyltransferase</keyword>
<evidence type="ECO:0000256" key="1">
    <source>
        <dbReference type="ARBA" id="ARBA00022552"/>
    </source>
</evidence>
<dbReference type="InterPro" id="IPR020598">
    <property type="entry name" value="rRNA_Ade_methylase_Trfase_N"/>
</dbReference>
<dbReference type="Gene3D" id="3.40.50.150">
    <property type="entry name" value="Vaccinia Virus protein VP39"/>
    <property type="match status" value="1"/>
</dbReference>
<dbReference type="SMART" id="SM00650">
    <property type="entry name" value="rADc"/>
    <property type="match status" value="1"/>
</dbReference>
<dbReference type="GO" id="GO:0032259">
    <property type="term" value="P:methylation"/>
    <property type="evidence" value="ECO:0007669"/>
    <property type="project" value="UniProtKB-KW"/>
</dbReference>
<keyword evidence="8" id="KW-1185">Reference proteome</keyword>
<dbReference type="GO" id="GO:0008168">
    <property type="term" value="F:methyltransferase activity"/>
    <property type="evidence" value="ECO:0007669"/>
    <property type="project" value="UniProtKB-KW"/>
</dbReference>
<dbReference type="PANTHER" id="PTHR11727">
    <property type="entry name" value="DIMETHYLADENOSINE TRANSFERASE"/>
    <property type="match status" value="1"/>
</dbReference>
<evidence type="ECO:0000313" key="7">
    <source>
        <dbReference type="EMBL" id="UYP46653.1"/>
    </source>
</evidence>
<evidence type="ECO:0000256" key="4">
    <source>
        <dbReference type="ARBA" id="ARBA00022691"/>
    </source>
</evidence>
<dbReference type="Pfam" id="PF00398">
    <property type="entry name" value="RrnaAD"/>
    <property type="match status" value="1"/>
</dbReference>
<dbReference type="PANTHER" id="PTHR11727:SF7">
    <property type="entry name" value="DIMETHYLADENOSINE TRANSFERASE-RELATED"/>
    <property type="match status" value="1"/>
</dbReference>
<keyword evidence="3 7" id="KW-0808">Transferase</keyword>
<organism evidence="7 8">
    <name type="scientific">Candidatus Lokiarchaeum ossiferum</name>
    <dbReference type="NCBI Taxonomy" id="2951803"/>
    <lineage>
        <taxon>Archaea</taxon>
        <taxon>Promethearchaeati</taxon>
        <taxon>Promethearchaeota</taxon>
        <taxon>Promethearchaeia</taxon>
        <taxon>Promethearchaeales</taxon>
        <taxon>Promethearchaeaceae</taxon>
        <taxon>Candidatus Lokiarchaeum</taxon>
    </lineage>
</organism>
<name>A0ABY6HTH3_9ARCH</name>
<dbReference type="PROSITE" id="PS01131">
    <property type="entry name" value="RRNA_A_DIMETH"/>
    <property type="match status" value="1"/>
</dbReference>
<keyword evidence="4" id="KW-0949">S-adenosyl-L-methionine</keyword>
<keyword evidence="1" id="KW-0698">rRNA processing</keyword>
<dbReference type="Proteomes" id="UP001208689">
    <property type="component" value="Chromosome"/>
</dbReference>
<accession>A0ABY6HTH3</accession>
<reference evidence="7" key="1">
    <citation type="submission" date="2022-09" db="EMBL/GenBank/DDBJ databases">
        <title>Actin cytoskeleton and complex cell architecture in an #Asgard archaeon.</title>
        <authorList>
            <person name="Ponce Toledo R.I."/>
            <person name="Schleper C."/>
            <person name="Rodrigues Oliveira T."/>
            <person name="Wollweber F."/>
            <person name="Xu J."/>
            <person name="Rittmann S."/>
            <person name="Klingl A."/>
            <person name="Pilhofer M."/>
        </authorList>
    </citation>
    <scope>NUCLEOTIDE SEQUENCE</scope>
    <source>
        <strain evidence="7">B-35</strain>
    </source>
</reference>
<dbReference type="InterPro" id="IPR020596">
    <property type="entry name" value="rRNA_Ade_Mease_Trfase_CS"/>
</dbReference>
<protein>
    <submittedName>
        <fullName evidence="7">Ribosomal RNA small subunit methyltransferase A</fullName>
        <ecNumber evidence="7">2.1.1.-</ecNumber>
    </submittedName>
</protein>
<keyword evidence="5" id="KW-0694">RNA-binding</keyword>
<feature type="domain" description="Ribosomal RNA adenine methylase transferase N-terminal" evidence="6">
    <location>
        <begin position="34"/>
        <end position="220"/>
    </location>
</feature>
<gene>
    <name evidence="7" type="ORF">NEF87_002938</name>
</gene>